<reference evidence="1 2" key="1">
    <citation type="submission" date="2016-10" db="EMBL/GenBank/DDBJ databases">
        <authorList>
            <person name="de Groot N.N."/>
        </authorList>
    </citation>
    <scope>NUCLEOTIDE SEQUENCE [LARGE SCALE GENOMIC DNA]</scope>
    <source>
        <strain evidence="1 2">DSM 21741</strain>
    </source>
</reference>
<dbReference type="OrthoDB" id="3436673at2"/>
<proteinExistence type="predicted"/>
<evidence type="ECO:0008006" key="3">
    <source>
        <dbReference type="Google" id="ProtNLM"/>
    </source>
</evidence>
<accession>A0A1H1XL97</accession>
<evidence type="ECO:0000313" key="2">
    <source>
        <dbReference type="Proteomes" id="UP000199092"/>
    </source>
</evidence>
<keyword evidence="2" id="KW-1185">Reference proteome</keyword>
<protein>
    <recommendedName>
        <fullName evidence="3">N-acetyltransferase domain-containing protein</fullName>
    </recommendedName>
</protein>
<organism evidence="1 2">
    <name type="scientific">Friedmanniella luteola</name>
    <dbReference type="NCBI Taxonomy" id="546871"/>
    <lineage>
        <taxon>Bacteria</taxon>
        <taxon>Bacillati</taxon>
        <taxon>Actinomycetota</taxon>
        <taxon>Actinomycetes</taxon>
        <taxon>Propionibacteriales</taxon>
        <taxon>Nocardioidaceae</taxon>
        <taxon>Friedmanniella</taxon>
    </lineage>
</organism>
<name>A0A1H1XL97_9ACTN</name>
<dbReference type="AlphaFoldDB" id="A0A1H1XL97"/>
<dbReference type="RefSeq" id="WP_157720519.1">
    <property type="nucleotide sequence ID" value="NZ_LT629749.1"/>
</dbReference>
<dbReference type="EMBL" id="LT629749">
    <property type="protein sequence ID" value="SDT09476.1"/>
    <property type="molecule type" value="Genomic_DNA"/>
</dbReference>
<dbReference type="STRING" id="546871.SAMN04488543_3018"/>
<gene>
    <name evidence="1" type="ORF">SAMN04488543_3018</name>
</gene>
<evidence type="ECO:0000313" key="1">
    <source>
        <dbReference type="EMBL" id="SDT09476.1"/>
    </source>
</evidence>
<dbReference type="Proteomes" id="UP000199092">
    <property type="component" value="Chromosome I"/>
</dbReference>
<sequence>MLSARRATAADVEQLLLLDAVRAWAADRGAAQLVVVTAHLDEPERAALRSSGLTVASEWWAGPL</sequence>